<keyword evidence="1" id="KW-0472">Membrane</keyword>
<evidence type="ECO:0000313" key="2">
    <source>
        <dbReference type="EMBL" id="MCL9818994.1"/>
    </source>
</evidence>
<evidence type="ECO:0008006" key="4">
    <source>
        <dbReference type="Google" id="ProtNLM"/>
    </source>
</evidence>
<reference evidence="2" key="1">
    <citation type="submission" date="2022-06" db="EMBL/GenBank/DDBJ databases">
        <title>Helicobacter colisuis sp. nov.</title>
        <authorList>
            <person name="Papic B."/>
            <person name="Gruntar I."/>
        </authorList>
    </citation>
    <scope>NUCLEOTIDE SEQUENCE</scope>
    <source>
        <strain evidence="2">11154-15</strain>
    </source>
</reference>
<name>A0ABT0TT12_9HELI</name>
<accession>A0ABT0TT12</accession>
<feature type="transmembrane region" description="Helical" evidence="1">
    <location>
        <begin position="61"/>
        <end position="81"/>
    </location>
</feature>
<organism evidence="2 3">
    <name type="scientific">Helicobacter colisuis</name>
    <dbReference type="NCBI Taxonomy" id="2949739"/>
    <lineage>
        <taxon>Bacteria</taxon>
        <taxon>Pseudomonadati</taxon>
        <taxon>Campylobacterota</taxon>
        <taxon>Epsilonproteobacteria</taxon>
        <taxon>Campylobacterales</taxon>
        <taxon>Helicobacteraceae</taxon>
        <taxon>Helicobacter</taxon>
    </lineage>
</organism>
<evidence type="ECO:0000256" key="1">
    <source>
        <dbReference type="SAM" id="Phobius"/>
    </source>
</evidence>
<gene>
    <name evidence="2" type="ORF">NCR95_02230</name>
</gene>
<feature type="transmembrane region" description="Helical" evidence="1">
    <location>
        <begin position="135"/>
        <end position="158"/>
    </location>
</feature>
<comment type="caution">
    <text evidence="2">The sequence shown here is derived from an EMBL/GenBank/DDBJ whole genome shotgun (WGS) entry which is preliminary data.</text>
</comment>
<keyword evidence="1" id="KW-0812">Transmembrane</keyword>
<feature type="transmembrane region" description="Helical" evidence="1">
    <location>
        <begin position="93"/>
        <end position="115"/>
    </location>
</feature>
<sequence length="182" mass="20098">MNCFYHENIGAVATCVDCGVGLCKDCVQNALYTRDNKAICLNCSKKEASAQASNAKGEVRWLSIQLVYLAVFFVVGLYVYYTAENRDTAGLAMIGTWCVANILKIFVGTFTSLAGETHDALMLHTNAGGWWLIKIIKLAVLGIFWGLFLPIQIVWVAFKLIKAKKQASVLHQNQDMANSIKI</sequence>
<protein>
    <recommendedName>
        <fullName evidence="4">B box-type domain-containing protein</fullName>
    </recommendedName>
</protein>
<proteinExistence type="predicted"/>
<keyword evidence="1" id="KW-1133">Transmembrane helix</keyword>
<keyword evidence="3" id="KW-1185">Reference proteome</keyword>
<evidence type="ECO:0000313" key="3">
    <source>
        <dbReference type="Proteomes" id="UP001057522"/>
    </source>
</evidence>
<dbReference type="Proteomes" id="UP001057522">
    <property type="component" value="Unassembled WGS sequence"/>
</dbReference>
<dbReference type="RefSeq" id="WP_112057848.1">
    <property type="nucleotide sequence ID" value="NZ_JAMOKX010000002.1"/>
</dbReference>
<dbReference type="EMBL" id="JAMOKX010000002">
    <property type="protein sequence ID" value="MCL9818994.1"/>
    <property type="molecule type" value="Genomic_DNA"/>
</dbReference>